<protein>
    <submittedName>
        <fullName evidence="8">Transcriptional regulator, GntR family domain / Aspartate aminotransferase</fullName>
        <ecNumber evidence="8">2.6.1.1</ecNumber>
    </submittedName>
</protein>
<dbReference type="CDD" id="cd07377">
    <property type="entry name" value="WHTH_GntR"/>
    <property type="match status" value="1"/>
</dbReference>
<evidence type="ECO:0000256" key="4">
    <source>
        <dbReference type="ARBA" id="ARBA00023125"/>
    </source>
</evidence>
<dbReference type="GO" id="GO:0003677">
    <property type="term" value="F:DNA binding"/>
    <property type="evidence" value="ECO:0007669"/>
    <property type="project" value="UniProtKB-KW"/>
</dbReference>
<dbReference type="InterPro" id="IPR036388">
    <property type="entry name" value="WH-like_DNA-bd_sf"/>
</dbReference>
<keyword evidence="8" id="KW-0032">Aminotransferase</keyword>
<dbReference type="AlphaFoldDB" id="A0A6J4TJ23"/>
<dbReference type="PANTHER" id="PTHR46577:SF1">
    <property type="entry name" value="HTH-TYPE TRANSCRIPTIONAL REGULATORY PROTEIN GABR"/>
    <property type="match status" value="1"/>
</dbReference>
<evidence type="ECO:0000256" key="1">
    <source>
        <dbReference type="ARBA" id="ARBA00005384"/>
    </source>
</evidence>
<dbReference type="GO" id="GO:0030170">
    <property type="term" value="F:pyridoxal phosphate binding"/>
    <property type="evidence" value="ECO:0007669"/>
    <property type="project" value="InterPro"/>
</dbReference>
<dbReference type="SUPFAM" id="SSF53383">
    <property type="entry name" value="PLP-dependent transferases"/>
    <property type="match status" value="1"/>
</dbReference>
<name>A0A6J4TJ23_9ACTN</name>
<dbReference type="SUPFAM" id="SSF46785">
    <property type="entry name" value="Winged helix' DNA-binding domain"/>
    <property type="match status" value="1"/>
</dbReference>
<feature type="region of interest" description="Disordered" evidence="6">
    <location>
        <begin position="84"/>
        <end position="107"/>
    </location>
</feature>
<dbReference type="Pfam" id="PF00155">
    <property type="entry name" value="Aminotran_1_2"/>
    <property type="match status" value="1"/>
</dbReference>
<keyword evidence="5" id="KW-0804">Transcription</keyword>
<sequence>MPAAEDHLLIEAVGEGGGPGVRARLEQSLRDRIRDGRLHAGTRLPPSRTLAGRLGVSRGVVVEAYAQLAAEGYLTARQGSGTRVAPGAQAAAGPGPPAPETARPPRYDFQLGVPDLAAFPRETWLAAMRRVVRETPDAGLGHPSPYGAEALRDALAAYLGRVRGVVTTPGRLVVCTGFAQGLGLLARTLRAEGVRRIAIEDPTFVLHRWILEGAGLEAVPVPVDERGLRVGDLPATGAGAVLLAPARQSITGAVLAPERRTELLRWARETGATVVEDDYDAEYRYDREPVGALQGLDPDLVAYGGSASKTFAPALRLGWLALPPRLVDRLRWEKLLADAGSPTLEQLAFAHLLEHGHHDRHLRRMRLAYRRRRDALVTSVAEHVPGARVHGIAAGLHAMIELPPGHDESAVVAAARARDVAVGPVFPHRSDPGAGPPALLAGYAALPEPAIREGIRRLGAAVTDLERG</sequence>
<evidence type="ECO:0000259" key="7">
    <source>
        <dbReference type="PROSITE" id="PS50949"/>
    </source>
</evidence>
<dbReference type="Pfam" id="PF00392">
    <property type="entry name" value="GntR"/>
    <property type="match status" value="1"/>
</dbReference>
<dbReference type="InterPro" id="IPR015421">
    <property type="entry name" value="PyrdxlP-dep_Trfase_major"/>
</dbReference>
<dbReference type="PRINTS" id="PR00035">
    <property type="entry name" value="HTHGNTR"/>
</dbReference>
<dbReference type="EC" id="2.6.1.1" evidence="8"/>
<evidence type="ECO:0000256" key="2">
    <source>
        <dbReference type="ARBA" id="ARBA00022898"/>
    </source>
</evidence>
<proteinExistence type="inferred from homology"/>
<comment type="similarity">
    <text evidence="1">In the C-terminal section; belongs to the class-I pyridoxal-phosphate-dependent aminotransferase family.</text>
</comment>
<keyword evidence="3" id="KW-0805">Transcription regulation</keyword>
<feature type="domain" description="HTH gntR-type" evidence="7">
    <location>
        <begin position="19"/>
        <end position="87"/>
    </location>
</feature>
<dbReference type="InterPro" id="IPR015424">
    <property type="entry name" value="PyrdxlP-dep_Trfase"/>
</dbReference>
<dbReference type="InterPro" id="IPR036390">
    <property type="entry name" value="WH_DNA-bd_sf"/>
</dbReference>
<dbReference type="Gene3D" id="1.10.10.10">
    <property type="entry name" value="Winged helix-like DNA-binding domain superfamily/Winged helix DNA-binding domain"/>
    <property type="match status" value="1"/>
</dbReference>
<dbReference type="InterPro" id="IPR004839">
    <property type="entry name" value="Aminotransferase_I/II_large"/>
</dbReference>
<dbReference type="GO" id="GO:0003700">
    <property type="term" value="F:DNA-binding transcription factor activity"/>
    <property type="evidence" value="ECO:0007669"/>
    <property type="project" value="InterPro"/>
</dbReference>
<reference evidence="8" key="1">
    <citation type="submission" date="2020-02" db="EMBL/GenBank/DDBJ databases">
        <authorList>
            <person name="Meier V. D."/>
        </authorList>
    </citation>
    <scope>NUCLEOTIDE SEQUENCE</scope>
    <source>
        <strain evidence="8">AVDCRST_MAG30</strain>
    </source>
</reference>
<keyword evidence="8" id="KW-0808">Transferase</keyword>
<dbReference type="CDD" id="cd00609">
    <property type="entry name" value="AAT_like"/>
    <property type="match status" value="1"/>
</dbReference>
<dbReference type="PROSITE" id="PS50949">
    <property type="entry name" value="HTH_GNTR"/>
    <property type="match status" value="1"/>
</dbReference>
<evidence type="ECO:0000313" key="8">
    <source>
        <dbReference type="EMBL" id="CAA9523972.1"/>
    </source>
</evidence>
<organism evidence="8">
    <name type="scientific">uncultured Solirubrobacteraceae bacterium</name>
    <dbReference type="NCBI Taxonomy" id="1162706"/>
    <lineage>
        <taxon>Bacteria</taxon>
        <taxon>Bacillati</taxon>
        <taxon>Actinomycetota</taxon>
        <taxon>Thermoleophilia</taxon>
        <taxon>Solirubrobacterales</taxon>
        <taxon>Solirubrobacteraceae</taxon>
        <taxon>environmental samples</taxon>
    </lineage>
</organism>
<keyword evidence="4" id="KW-0238">DNA-binding</keyword>
<dbReference type="SMART" id="SM00345">
    <property type="entry name" value="HTH_GNTR"/>
    <property type="match status" value="1"/>
</dbReference>
<dbReference type="InterPro" id="IPR000524">
    <property type="entry name" value="Tscrpt_reg_HTH_GntR"/>
</dbReference>
<evidence type="ECO:0000256" key="5">
    <source>
        <dbReference type="ARBA" id="ARBA00023163"/>
    </source>
</evidence>
<dbReference type="InterPro" id="IPR051446">
    <property type="entry name" value="HTH_trans_reg/aminotransferase"/>
</dbReference>
<dbReference type="GO" id="GO:0004069">
    <property type="term" value="F:L-aspartate:2-oxoglutarate aminotransferase activity"/>
    <property type="evidence" value="ECO:0007669"/>
    <property type="project" value="UniProtKB-EC"/>
</dbReference>
<dbReference type="PANTHER" id="PTHR46577">
    <property type="entry name" value="HTH-TYPE TRANSCRIPTIONAL REGULATORY PROTEIN GABR"/>
    <property type="match status" value="1"/>
</dbReference>
<evidence type="ECO:0000256" key="3">
    <source>
        <dbReference type="ARBA" id="ARBA00023015"/>
    </source>
</evidence>
<dbReference type="Gene3D" id="3.40.640.10">
    <property type="entry name" value="Type I PLP-dependent aspartate aminotransferase-like (Major domain)"/>
    <property type="match status" value="1"/>
</dbReference>
<gene>
    <name evidence="8" type="ORF">AVDCRST_MAG30-3226</name>
</gene>
<dbReference type="EMBL" id="CADCVS010000416">
    <property type="protein sequence ID" value="CAA9523972.1"/>
    <property type="molecule type" value="Genomic_DNA"/>
</dbReference>
<keyword evidence="2" id="KW-0663">Pyridoxal phosphate</keyword>
<accession>A0A6J4TJ23</accession>
<evidence type="ECO:0000256" key="6">
    <source>
        <dbReference type="SAM" id="MobiDB-lite"/>
    </source>
</evidence>